<dbReference type="Gene3D" id="3.30.450.80">
    <property type="entry name" value="Transcription factor LuxR-like, autoinducer-binding domain"/>
    <property type="match status" value="1"/>
</dbReference>
<dbReference type="EMBL" id="JAATOP010000005">
    <property type="protein sequence ID" value="NIY72635.1"/>
    <property type="molecule type" value="Genomic_DNA"/>
</dbReference>
<dbReference type="SMART" id="SM00421">
    <property type="entry name" value="HTH_LUXR"/>
    <property type="match status" value="1"/>
</dbReference>
<protein>
    <submittedName>
        <fullName evidence="5">LuxR family transcriptional regulator</fullName>
    </submittedName>
</protein>
<sequence length="197" mass="22054">MNTDDLVDELEQLAPAGYYVALRLGFAFPQKEMNSLPSEWIEHYGSHGYLLRDPAVRWAYTNHGAIRWNELDTGDRTIFDRASEFGLKYGTVAAVDDAPKSFVYGVRADREHTDTEVERMYEIITLLHDWSAPPENLTAAELEALGMIKDGMRLKQIAYELGVTEGAVKQRLKNAKTKLRAQTSAQAAAKAATYGIL</sequence>
<evidence type="ECO:0000256" key="2">
    <source>
        <dbReference type="ARBA" id="ARBA00023125"/>
    </source>
</evidence>
<dbReference type="SUPFAM" id="SSF46894">
    <property type="entry name" value="C-terminal effector domain of the bipartite response regulators"/>
    <property type="match status" value="1"/>
</dbReference>
<dbReference type="InterPro" id="IPR000792">
    <property type="entry name" value="Tscrpt_reg_LuxR_C"/>
</dbReference>
<evidence type="ECO:0000259" key="4">
    <source>
        <dbReference type="PROSITE" id="PS50043"/>
    </source>
</evidence>
<dbReference type="InterPro" id="IPR016032">
    <property type="entry name" value="Sig_transdc_resp-reg_C-effctor"/>
</dbReference>
<dbReference type="InterPro" id="IPR036693">
    <property type="entry name" value="TF_LuxR_autoind-bd_dom_sf"/>
</dbReference>
<evidence type="ECO:0000313" key="5">
    <source>
        <dbReference type="EMBL" id="NIY72635.1"/>
    </source>
</evidence>
<keyword evidence="3" id="KW-0804">Transcription</keyword>
<name>A0ABX0VX43_9RHOB</name>
<dbReference type="Pfam" id="PF00196">
    <property type="entry name" value="GerE"/>
    <property type="match status" value="1"/>
</dbReference>
<reference evidence="5 6" key="1">
    <citation type="submission" date="2020-03" db="EMBL/GenBank/DDBJ databases">
        <title>Bacterial isolates of synthetic phycosphere.</title>
        <authorList>
            <person name="Fu H."/>
            <person name="Moran M.A."/>
        </authorList>
    </citation>
    <scope>NUCLEOTIDE SEQUENCE [LARGE SCALE GENOMIC DNA]</scope>
    <source>
        <strain evidence="5 6">HF1</strain>
    </source>
</reference>
<comment type="caution">
    <text evidence="5">The sequence shown here is derived from an EMBL/GenBank/DDBJ whole genome shotgun (WGS) entry which is preliminary data.</text>
</comment>
<keyword evidence="1" id="KW-0805">Transcription regulation</keyword>
<evidence type="ECO:0000256" key="1">
    <source>
        <dbReference type="ARBA" id="ARBA00023015"/>
    </source>
</evidence>
<gene>
    <name evidence="5" type="ORF">HCZ30_09325</name>
</gene>
<accession>A0ABX0VX43</accession>
<keyword evidence="2" id="KW-0238">DNA-binding</keyword>
<feature type="domain" description="HTH luxR-type" evidence="4">
    <location>
        <begin position="130"/>
        <end position="195"/>
    </location>
</feature>
<dbReference type="InterPro" id="IPR036388">
    <property type="entry name" value="WH-like_DNA-bd_sf"/>
</dbReference>
<dbReference type="PANTHER" id="PTHR44688:SF16">
    <property type="entry name" value="DNA-BINDING TRANSCRIPTIONAL ACTIVATOR DEVR_DOSR"/>
    <property type="match status" value="1"/>
</dbReference>
<dbReference type="Gene3D" id="1.10.10.10">
    <property type="entry name" value="Winged helix-like DNA-binding domain superfamily/Winged helix DNA-binding domain"/>
    <property type="match status" value="1"/>
</dbReference>
<dbReference type="SUPFAM" id="SSF75516">
    <property type="entry name" value="Pheromone-binding domain of LuxR-like quorum-sensing transcription factors"/>
    <property type="match status" value="1"/>
</dbReference>
<dbReference type="InterPro" id="IPR005143">
    <property type="entry name" value="TF_LuxR_autoind-bd_dom"/>
</dbReference>
<dbReference type="Pfam" id="PF03472">
    <property type="entry name" value="Autoind_bind"/>
    <property type="match status" value="1"/>
</dbReference>
<dbReference type="PANTHER" id="PTHR44688">
    <property type="entry name" value="DNA-BINDING TRANSCRIPTIONAL ACTIVATOR DEVR_DOSR"/>
    <property type="match status" value="1"/>
</dbReference>
<organism evidence="5 6">
    <name type="scientific">Marivivens donghaensis</name>
    <dbReference type="NCBI Taxonomy" id="1699413"/>
    <lineage>
        <taxon>Bacteria</taxon>
        <taxon>Pseudomonadati</taxon>
        <taxon>Pseudomonadota</taxon>
        <taxon>Alphaproteobacteria</taxon>
        <taxon>Rhodobacterales</taxon>
        <taxon>Paracoccaceae</taxon>
        <taxon>Marivivens group</taxon>
        <taxon>Marivivens</taxon>
    </lineage>
</organism>
<keyword evidence="6" id="KW-1185">Reference proteome</keyword>
<evidence type="ECO:0000313" key="6">
    <source>
        <dbReference type="Proteomes" id="UP000709466"/>
    </source>
</evidence>
<dbReference type="PROSITE" id="PS50043">
    <property type="entry name" value="HTH_LUXR_2"/>
    <property type="match status" value="1"/>
</dbReference>
<proteinExistence type="predicted"/>
<dbReference type="Proteomes" id="UP000709466">
    <property type="component" value="Unassembled WGS sequence"/>
</dbReference>
<evidence type="ECO:0000256" key="3">
    <source>
        <dbReference type="ARBA" id="ARBA00023163"/>
    </source>
</evidence>